<evidence type="ECO:0000256" key="2">
    <source>
        <dbReference type="ARBA" id="ARBA00022692"/>
    </source>
</evidence>
<dbReference type="Proteomes" id="UP000276991">
    <property type="component" value="Unassembled WGS sequence"/>
</dbReference>
<evidence type="ECO:0000313" key="8">
    <source>
        <dbReference type="Proteomes" id="UP000276991"/>
    </source>
</evidence>
<dbReference type="AlphaFoldDB" id="A0A498SD38"/>
<dbReference type="GO" id="GO:0016020">
    <property type="term" value="C:membrane"/>
    <property type="evidence" value="ECO:0007669"/>
    <property type="project" value="UniProtKB-SubCell"/>
</dbReference>
<dbReference type="CDD" id="cd00637">
    <property type="entry name" value="7tm_classA_rhodopsin-like"/>
    <property type="match status" value="1"/>
</dbReference>
<reference evidence="7 8" key="1">
    <citation type="submission" date="2018-08" db="EMBL/GenBank/DDBJ databases">
        <authorList>
            <person name="Laetsch R D."/>
            <person name="Stevens L."/>
            <person name="Kumar S."/>
            <person name="Blaxter L. M."/>
        </authorList>
    </citation>
    <scope>NUCLEOTIDE SEQUENCE [LARGE SCALE GENOMIC DNA]</scope>
</reference>
<evidence type="ECO:0000256" key="4">
    <source>
        <dbReference type="ARBA" id="ARBA00023136"/>
    </source>
</evidence>
<dbReference type="InterPro" id="IPR019430">
    <property type="entry name" value="7TM_GPCR_serpentine_rcpt_Srx"/>
</dbReference>
<dbReference type="PANTHER" id="PTHR23017">
    <property type="entry name" value="SERPENTINE RECEPTOR, CLASS X"/>
    <property type="match status" value="1"/>
</dbReference>
<dbReference type="EMBL" id="UPTC01000303">
    <property type="protein sequence ID" value="VBB27885.1"/>
    <property type="molecule type" value="Genomic_DNA"/>
</dbReference>
<protein>
    <recommendedName>
        <fullName evidence="6">G-protein coupled receptors family 1 profile domain-containing protein</fullName>
    </recommendedName>
</protein>
<evidence type="ECO:0000259" key="6">
    <source>
        <dbReference type="PROSITE" id="PS50262"/>
    </source>
</evidence>
<feature type="transmembrane region" description="Helical" evidence="5">
    <location>
        <begin position="101"/>
        <end position="129"/>
    </location>
</feature>
<dbReference type="SUPFAM" id="SSF81321">
    <property type="entry name" value="Family A G protein-coupled receptor-like"/>
    <property type="match status" value="1"/>
</dbReference>
<dbReference type="InterPro" id="IPR000276">
    <property type="entry name" value="GPCR_Rhodpsn"/>
</dbReference>
<evidence type="ECO:0000256" key="3">
    <source>
        <dbReference type="ARBA" id="ARBA00022989"/>
    </source>
</evidence>
<name>A0A498SD38_ACAVI</name>
<keyword evidence="3 5" id="KW-1133">Transmembrane helix</keyword>
<dbReference type="Gene3D" id="1.20.1070.10">
    <property type="entry name" value="Rhodopsin 7-helix transmembrane proteins"/>
    <property type="match status" value="1"/>
</dbReference>
<organism evidence="7 8">
    <name type="scientific">Acanthocheilonema viteae</name>
    <name type="common">Filarial nematode worm</name>
    <name type="synonym">Dipetalonema viteae</name>
    <dbReference type="NCBI Taxonomy" id="6277"/>
    <lineage>
        <taxon>Eukaryota</taxon>
        <taxon>Metazoa</taxon>
        <taxon>Ecdysozoa</taxon>
        <taxon>Nematoda</taxon>
        <taxon>Chromadorea</taxon>
        <taxon>Rhabditida</taxon>
        <taxon>Spirurina</taxon>
        <taxon>Spiruromorpha</taxon>
        <taxon>Filarioidea</taxon>
        <taxon>Onchocercidae</taxon>
        <taxon>Acanthocheilonema</taxon>
    </lineage>
</organism>
<dbReference type="PANTHER" id="PTHR23017:SF21">
    <property type="entry name" value="7TM GPCR SERPENTINE RECEPTOR CLASS X (SRX) DOMAIN-CONTAINING PROTEIN"/>
    <property type="match status" value="1"/>
</dbReference>
<feature type="transmembrane region" description="Helical" evidence="5">
    <location>
        <begin position="57"/>
        <end position="77"/>
    </location>
</feature>
<dbReference type="GO" id="GO:0004930">
    <property type="term" value="F:G protein-coupled receptor activity"/>
    <property type="evidence" value="ECO:0007669"/>
    <property type="project" value="InterPro"/>
</dbReference>
<dbReference type="OrthoDB" id="5825164at2759"/>
<keyword evidence="2 5" id="KW-0812">Transmembrane</keyword>
<dbReference type="InterPro" id="IPR017452">
    <property type="entry name" value="GPCR_Rhodpsn_7TM"/>
</dbReference>
<accession>A0A498SD38</accession>
<feature type="transmembrane region" description="Helical" evidence="5">
    <location>
        <begin position="23"/>
        <end position="45"/>
    </location>
</feature>
<keyword evidence="4 5" id="KW-0472">Membrane</keyword>
<evidence type="ECO:0000256" key="5">
    <source>
        <dbReference type="SAM" id="Phobius"/>
    </source>
</evidence>
<dbReference type="Pfam" id="PF10328">
    <property type="entry name" value="7TM_GPCR_Srx"/>
    <property type="match status" value="1"/>
</dbReference>
<dbReference type="PROSITE" id="PS50262">
    <property type="entry name" value="G_PROTEIN_RECEP_F1_2"/>
    <property type="match status" value="1"/>
</dbReference>
<feature type="transmembrane region" description="Helical" evidence="5">
    <location>
        <begin position="150"/>
        <end position="171"/>
    </location>
</feature>
<gene>
    <name evidence="7" type="ORF">NAV_LOCUS2715</name>
</gene>
<evidence type="ECO:0000313" key="7">
    <source>
        <dbReference type="EMBL" id="VBB27885.1"/>
    </source>
</evidence>
<dbReference type="PROSITE" id="PS00237">
    <property type="entry name" value="G_PROTEIN_RECEP_F1_1"/>
    <property type="match status" value="1"/>
</dbReference>
<evidence type="ECO:0000256" key="1">
    <source>
        <dbReference type="ARBA" id="ARBA00004370"/>
    </source>
</evidence>
<proteinExistence type="predicted"/>
<sequence length="234" mass="26885">MELTSFPWINFRRISSPLANSTLYAAIWLQLILAINRFCAISYPIIYPRIFNRRNAWMTVISLWSCSTLIAALYYNIECANYFETRIHSWSTLYGPCNHAFYAYIATFLSDVIIFISAVIDAIAFYRIITYLKAKECRGNNAAQQRCKHEIVFFKETCVSTAIHAIFAAIFRIDIPVSRLTKITYVWLSILTLDGLAFVYFNHRVLTKQNAVGFHISTMGLQTKTVRNDVNAAT</sequence>
<keyword evidence="8" id="KW-1185">Reference proteome</keyword>
<comment type="subcellular location">
    <subcellularLocation>
        <location evidence="1">Membrane</location>
    </subcellularLocation>
</comment>
<feature type="transmembrane region" description="Helical" evidence="5">
    <location>
        <begin position="183"/>
        <end position="201"/>
    </location>
</feature>
<feature type="domain" description="G-protein coupled receptors family 1 profile" evidence="6">
    <location>
        <begin position="1"/>
        <end position="133"/>
    </location>
</feature>